<dbReference type="Proteomes" id="UP000031307">
    <property type="component" value="Unassembled WGS sequence"/>
</dbReference>
<comment type="caution">
    <text evidence="3">The sequence shown here is derived from an EMBL/GenBank/DDBJ whole genome shotgun (WGS) entry which is preliminary data.</text>
</comment>
<gene>
    <name evidence="3" type="ORF">DB43_DM00010</name>
</gene>
<dbReference type="EMBL" id="JSAM01000007">
    <property type="protein sequence ID" value="KIA78726.1"/>
    <property type="molecule type" value="Genomic_DNA"/>
</dbReference>
<evidence type="ECO:0000256" key="2">
    <source>
        <dbReference type="SAM" id="SignalP"/>
    </source>
</evidence>
<feature type="region of interest" description="Disordered" evidence="1">
    <location>
        <begin position="35"/>
        <end position="59"/>
    </location>
</feature>
<evidence type="ECO:0000256" key="1">
    <source>
        <dbReference type="SAM" id="MobiDB-lite"/>
    </source>
</evidence>
<feature type="signal peptide" evidence="2">
    <location>
        <begin position="1"/>
        <end position="19"/>
    </location>
</feature>
<proteinExistence type="predicted"/>
<dbReference type="AlphaFoldDB" id="A0A0C1C5P6"/>
<keyword evidence="2" id="KW-0732">Signal</keyword>
<feature type="non-terminal residue" evidence="3">
    <location>
        <position position="59"/>
    </location>
</feature>
<name>A0A0C1C5P6_9BACT</name>
<accession>A0A0C1C5P6</accession>
<evidence type="ECO:0000313" key="3">
    <source>
        <dbReference type="EMBL" id="KIA78726.1"/>
    </source>
</evidence>
<evidence type="ECO:0000313" key="4">
    <source>
        <dbReference type="Proteomes" id="UP000031307"/>
    </source>
</evidence>
<sequence length="59" mass="6031">MKISALLIFFLVLSNASYADFTEIVAPLQFQLEAGCKPPKRGPPGPVGPTGASGATGPT</sequence>
<protein>
    <submittedName>
        <fullName evidence="3">Uncharacterized protein</fullName>
    </submittedName>
</protein>
<feature type="chain" id="PRO_5002128925" evidence="2">
    <location>
        <begin position="20"/>
        <end position="59"/>
    </location>
</feature>
<feature type="compositionally biased region" description="Low complexity" evidence="1">
    <location>
        <begin position="49"/>
        <end position="59"/>
    </location>
</feature>
<organism evidence="3 4">
    <name type="scientific">Parachlamydia acanthamoebae</name>
    <dbReference type="NCBI Taxonomy" id="83552"/>
    <lineage>
        <taxon>Bacteria</taxon>
        <taxon>Pseudomonadati</taxon>
        <taxon>Chlamydiota</taxon>
        <taxon>Chlamydiia</taxon>
        <taxon>Parachlamydiales</taxon>
        <taxon>Parachlamydiaceae</taxon>
        <taxon>Parachlamydia</taxon>
    </lineage>
</organism>
<reference evidence="3 4" key="1">
    <citation type="journal article" date="2014" name="Mol. Biol. Evol.">
        <title>Massive expansion of Ubiquitination-related gene families within the Chlamydiae.</title>
        <authorList>
            <person name="Domman D."/>
            <person name="Collingro A."/>
            <person name="Lagkouvardos I."/>
            <person name="Gehre L."/>
            <person name="Weinmaier T."/>
            <person name="Rattei T."/>
            <person name="Subtil A."/>
            <person name="Horn M."/>
        </authorList>
    </citation>
    <scope>NUCLEOTIDE SEQUENCE [LARGE SCALE GENOMIC DNA]</scope>
    <source>
        <strain evidence="3 4">OEW1</strain>
    </source>
</reference>